<evidence type="ECO:0000313" key="2">
    <source>
        <dbReference type="Proteomes" id="UP000094936"/>
    </source>
</evidence>
<sequence length="84" mass="9565">MVKTNHRAATPPYGHLLFPRCFAVTYNQCFVFQIEVFPFQVTPFTKSHAGENGKIENINKGYFDVTVRPEVLPGLISLAQFVEF</sequence>
<proteinExistence type="predicted"/>
<dbReference type="AlphaFoldDB" id="A0A1C3ESI4"/>
<keyword evidence="2" id="KW-1185">Reference proteome</keyword>
<comment type="caution">
    <text evidence="1">The sequence shown here is derived from an EMBL/GenBank/DDBJ whole genome shotgun (WGS) entry which is preliminary data.</text>
</comment>
<reference evidence="1 2" key="1">
    <citation type="submission" date="2016-05" db="EMBL/GenBank/DDBJ databases">
        <title>Genomic Taxonomy of the Vibrionaceae.</title>
        <authorList>
            <person name="Gomez-Gil B."/>
            <person name="Enciso-Ibarra J."/>
        </authorList>
    </citation>
    <scope>NUCLEOTIDE SEQUENCE [LARGE SCALE GENOMIC DNA]</scope>
    <source>
        <strain evidence="1 2">CAIM 1920</strain>
    </source>
</reference>
<protein>
    <submittedName>
        <fullName evidence="1">Uncharacterized protein</fullName>
    </submittedName>
</protein>
<gene>
    <name evidence="1" type="ORF">A8L45_01235</name>
</gene>
<evidence type="ECO:0000313" key="1">
    <source>
        <dbReference type="EMBL" id="ODA36252.1"/>
    </source>
</evidence>
<dbReference type="EMBL" id="LYBM01000001">
    <property type="protein sequence ID" value="ODA36252.1"/>
    <property type="molecule type" value="Genomic_DNA"/>
</dbReference>
<dbReference type="Proteomes" id="UP000094936">
    <property type="component" value="Unassembled WGS sequence"/>
</dbReference>
<accession>A0A1C3ESI4</accession>
<dbReference type="RefSeq" id="WP_068898380.1">
    <property type="nucleotide sequence ID" value="NZ_JBHUIF010000002.1"/>
</dbReference>
<organism evidence="1 2">
    <name type="scientific">Veronia pacifica</name>
    <dbReference type="NCBI Taxonomy" id="1080227"/>
    <lineage>
        <taxon>Bacteria</taxon>
        <taxon>Pseudomonadati</taxon>
        <taxon>Pseudomonadota</taxon>
        <taxon>Gammaproteobacteria</taxon>
        <taxon>Vibrionales</taxon>
        <taxon>Vibrionaceae</taxon>
        <taxon>Veronia</taxon>
    </lineage>
</organism>
<name>A0A1C3ESI4_9GAMM</name>